<evidence type="ECO:0000259" key="5">
    <source>
        <dbReference type="Pfam" id="PF01656"/>
    </source>
</evidence>
<dbReference type="CDD" id="cd05389">
    <property type="entry name" value="CobQ_N"/>
    <property type="match status" value="1"/>
</dbReference>
<gene>
    <name evidence="4" type="primary">cobQ</name>
    <name evidence="7" type="ORF">H9943_01610</name>
</gene>
<dbReference type="Pfam" id="PF01656">
    <property type="entry name" value="CbiA"/>
    <property type="match status" value="1"/>
</dbReference>
<dbReference type="PANTHER" id="PTHR21343:SF1">
    <property type="entry name" value="COBYRIC ACID SYNTHASE"/>
    <property type="match status" value="1"/>
</dbReference>
<dbReference type="SUPFAM" id="SSF52317">
    <property type="entry name" value="Class I glutamine amidotransferase-like"/>
    <property type="match status" value="1"/>
</dbReference>
<evidence type="ECO:0000256" key="1">
    <source>
        <dbReference type="ARBA" id="ARBA00004953"/>
    </source>
</evidence>
<evidence type="ECO:0000313" key="8">
    <source>
        <dbReference type="Proteomes" id="UP000824209"/>
    </source>
</evidence>
<protein>
    <recommendedName>
        <fullName evidence="4">Cobyric acid synthase</fullName>
    </recommendedName>
</protein>
<dbReference type="Gene3D" id="3.40.50.300">
    <property type="entry name" value="P-loop containing nucleotide triphosphate hydrolases"/>
    <property type="match status" value="1"/>
</dbReference>
<keyword evidence="2 4" id="KW-0169">Cobalamin biosynthesis</keyword>
<dbReference type="SUPFAM" id="SSF52540">
    <property type="entry name" value="P-loop containing nucleoside triphosphate hydrolases"/>
    <property type="match status" value="1"/>
</dbReference>
<organism evidence="7 8">
    <name type="scientific">Candidatus Ruthenibacterium avium</name>
    <dbReference type="NCBI Taxonomy" id="2838751"/>
    <lineage>
        <taxon>Bacteria</taxon>
        <taxon>Bacillati</taxon>
        <taxon>Bacillota</taxon>
        <taxon>Clostridia</taxon>
        <taxon>Eubacteriales</taxon>
        <taxon>Oscillospiraceae</taxon>
        <taxon>Ruthenibacterium</taxon>
    </lineage>
</organism>
<dbReference type="NCBIfam" id="TIGR00313">
    <property type="entry name" value="cobQ"/>
    <property type="match status" value="1"/>
</dbReference>
<dbReference type="HAMAP" id="MF_00028">
    <property type="entry name" value="CobQ"/>
    <property type="match status" value="1"/>
</dbReference>
<dbReference type="InterPro" id="IPR002586">
    <property type="entry name" value="CobQ/CobB/MinD/ParA_Nub-bd_dom"/>
</dbReference>
<evidence type="ECO:0000256" key="4">
    <source>
        <dbReference type="HAMAP-Rule" id="MF_00028"/>
    </source>
</evidence>
<dbReference type="InterPro" id="IPR011698">
    <property type="entry name" value="GATase_3"/>
</dbReference>
<comment type="similarity">
    <text evidence="4">Belongs to the CobB/CobQ family. CobQ subfamily.</text>
</comment>
<dbReference type="GO" id="GO:0015420">
    <property type="term" value="F:ABC-type vitamin B12 transporter activity"/>
    <property type="evidence" value="ECO:0007669"/>
    <property type="project" value="UniProtKB-UniRule"/>
</dbReference>
<evidence type="ECO:0000313" key="7">
    <source>
        <dbReference type="EMBL" id="HJB39075.1"/>
    </source>
</evidence>
<dbReference type="GO" id="GO:0009236">
    <property type="term" value="P:cobalamin biosynthetic process"/>
    <property type="evidence" value="ECO:0007669"/>
    <property type="project" value="UniProtKB-UniRule"/>
</dbReference>
<dbReference type="InterPro" id="IPR029062">
    <property type="entry name" value="Class_I_gatase-like"/>
</dbReference>
<feature type="active site" evidence="4">
    <location>
        <position position="428"/>
    </location>
</feature>
<evidence type="ECO:0000256" key="2">
    <source>
        <dbReference type="ARBA" id="ARBA00022573"/>
    </source>
</evidence>
<feature type="domain" description="CobB/CobQ-like glutamine amidotransferase" evidence="6">
    <location>
        <begin position="253"/>
        <end position="435"/>
    </location>
</feature>
<reference evidence="7" key="2">
    <citation type="submission" date="2021-04" db="EMBL/GenBank/DDBJ databases">
        <authorList>
            <person name="Gilroy R."/>
        </authorList>
    </citation>
    <scope>NUCLEOTIDE SEQUENCE</scope>
    <source>
        <strain evidence="7">ChiBcec8-14828</strain>
    </source>
</reference>
<evidence type="ECO:0000259" key="6">
    <source>
        <dbReference type="Pfam" id="PF07685"/>
    </source>
</evidence>
<feature type="active site" description="Nucleophile" evidence="4">
    <location>
        <position position="332"/>
    </location>
</feature>
<name>A0A9D2M088_9FIRM</name>
<dbReference type="Pfam" id="PF07685">
    <property type="entry name" value="GATase_3"/>
    <property type="match status" value="1"/>
</dbReference>
<dbReference type="Proteomes" id="UP000824209">
    <property type="component" value="Unassembled WGS sequence"/>
</dbReference>
<dbReference type="Gene3D" id="3.40.50.880">
    <property type="match status" value="1"/>
</dbReference>
<dbReference type="EMBL" id="DWYA01000015">
    <property type="protein sequence ID" value="HJB39075.1"/>
    <property type="molecule type" value="Genomic_DNA"/>
</dbReference>
<dbReference type="CDD" id="cd01750">
    <property type="entry name" value="GATase1_CobQ"/>
    <property type="match status" value="1"/>
</dbReference>
<dbReference type="NCBIfam" id="NF001989">
    <property type="entry name" value="PRK00784.1"/>
    <property type="match status" value="1"/>
</dbReference>
<evidence type="ECO:0000256" key="3">
    <source>
        <dbReference type="ARBA" id="ARBA00022962"/>
    </source>
</evidence>
<dbReference type="InterPro" id="IPR027417">
    <property type="entry name" value="P-loop_NTPase"/>
</dbReference>
<comment type="pathway">
    <text evidence="1 4">Cofactor biosynthesis; adenosylcobalamin biosynthesis.</text>
</comment>
<keyword evidence="3 4" id="KW-0315">Glutamine amidotransferase</keyword>
<feature type="domain" description="CobQ/CobB/MinD/ParA nucleotide binding" evidence="5">
    <location>
        <begin position="7"/>
        <end position="230"/>
    </location>
</feature>
<dbReference type="PROSITE" id="PS51274">
    <property type="entry name" value="GATASE_COBBQ"/>
    <property type="match status" value="1"/>
</dbReference>
<comment type="function">
    <text evidence="4">Catalyzes amidations at positions B, D, E, and G on adenosylcobyrinic A,C-diamide. NH(2) groups are provided by glutamine, and one molecule of ATP is hydrogenolyzed for each amidation.</text>
</comment>
<reference evidence="7" key="1">
    <citation type="journal article" date="2021" name="PeerJ">
        <title>Extensive microbial diversity within the chicken gut microbiome revealed by metagenomics and culture.</title>
        <authorList>
            <person name="Gilroy R."/>
            <person name="Ravi A."/>
            <person name="Getino M."/>
            <person name="Pursley I."/>
            <person name="Horton D.L."/>
            <person name="Alikhan N.F."/>
            <person name="Baker D."/>
            <person name="Gharbi K."/>
            <person name="Hall N."/>
            <person name="Watson M."/>
            <person name="Adriaenssens E.M."/>
            <person name="Foster-Nyarko E."/>
            <person name="Jarju S."/>
            <person name="Secka A."/>
            <person name="Antonio M."/>
            <person name="Oren A."/>
            <person name="Chaudhuri R.R."/>
            <person name="La Ragione R."/>
            <person name="Hildebrand F."/>
            <person name="Pallen M.J."/>
        </authorList>
    </citation>
    <scope>NUCLEOTIDE SEQUENCE</scope>
    <source>
        <strain evidence="7">ChiBcec8-14828</strain>
    </source>
</reference>
<dbReference type="PANTHER" id="PTHR21343">
    <property type="entry name" value="DETHIOBIOTIN SYNTHETASE"/>
    <property type="match status" value="1"/>
</dbReference>
<dbReference type="InterPro" id="IPR004459">
    <property type="entry name" value="CobQ_synth"/>
</dbReference>
<dbReference type="GO" id="GO:0003824">
    <property type="term" value="F:catalytic activity"/>
    <property type="evidence" value="ECO:0007669"/>
    <property type="project" value="InterPro"/>
</dbReference>
<proteinExistence type="inferred from homology"/>
<dbReference type="InterPro" id="IPR047045">
    <property type="entry name" value="CobQ_N"/>
</dbReference>
<dbReference type="AlphaFoldDB" id="A0A9D2M088"/>
<accession>A0A9D2M088</accession>
<sequence length="494" mass="54323">MSVAKRIMIQGTMSGVGKSLLCAGLCRIFHEDGFRVAPFKSQNMALNSFITKDGLEMGRAQAVQAFAAGIEPDVRMNPILLKPSSDTGSQVILHGEVQGELSAAEYFRRKKEFMPEIQKAFDSLANEFDIVVIEGAGSPAEINLKQNDIVNMGLAKMVNAPVLLVGDINRGGVFAQLYGTVALLDPHEQKRIRGLIINQFRGDEQILRPGLQMLEERVKKPVWGVVPYTDVDLDDEDSVCERLSHHKAERPLDIAVIRLPRISNFTDFSPLEAHPMMSVRYVSAQYQLGTPDLVILPGTKSTLADLKWLRETGLETSILRLAGQGIGVLGVCGGYQMLGQTISDPYGTEGGGTLRGLGLLPVETVFQTQKTRTRVTASGCGWFEGAFIEGYEIHMGQTASQSTAPFCVLSDGRAEGAVNGNIMGTYLHGLFDSAQMVEQLADRLCTQKGIAPDSHTVMNYRDYQEREAHRWAKVLRKHLNLEQIYAIMEETVHG</sequence>
<comment type="caution">
    <text evidence="7">The sequence shown here is derived from an EMBL/GenBank/DDBJ whole genome shotgun (WGS) entry which is preliminary data.</text>
</comment>
<dbReference type="InterPro" id="IPR033949">
    <property type="entry name" value="CobQ_GATase1"/>
</dbReference>